<accession>A0AA49A6I0</accession>
<keyword evidence="2" id="KW-1185">Reference proteome</keyword>
<evidence type="ECO:0000313" key="1">
    <source>
        <dbReference type="EMBL" id="QPI47672.1"/>
    </source>
</evidence>
<reference evidence="1 2" key="1">
    <citation type="submission" date="2020-11" db="EMBL/GenBank/DDBJ databases">
        <authorList>
            <person name="Sun Q."/>
        </authorList>
    </citation>
    <scope>NUCLEOTIDE SEQUENCE [LARGE SCALE GENOMIC DNA]</scope>
    <source>
        <strain evidence="1 2">P8398</strain>
    </source>
</reference>
<dbReference type="Proteomes" id="UP000662888">
    <property type="component" value="Chromosome"/>
</dbReference>
<evidence type="ECO:0000313" key="2">
    <source>
        <dbReference type="Proteomes" id="UP000662888"/>
    </source>
</evidence>
<gene>
    <name evidence="1" type="ORF">IV454_18995</name>
</gene>
<dbReference type="RefSeq" id="WP_206087351.1">
    <property type="nucleotide sequence ID" value="NZ_CP065053.1"/>
</dbReference>
<name>A0AA49A6I0_9BURK</name>
<dbReference type="EMBL" id="CP065053">
    <property type="protein sequence ID" value="QPI47672.1"/>
    <property type="molecule type" value="Genomic_DNA"/>
</dbReference>
<organism evidence="1 2">
    <name type="scientific">Massilia antarctica</name>
    <dbReference type="NCBI Taxonomy" id="2765360"/>
    <lineage>
        <taxon>Bacteria</taxon>
        <taxon>Pseudomonadati</taxon>
        <taxon>Pseudomonadota</taxon>
        <taxon>Betaproteobacteria</taxon>
        <taxon>Burkholderiales</taxon>
        <taxon>Oxalobacteraceae</taxon>
        <taxon>Telluria group</taxon>
        <taxon>Massilia</taxon>
    </lineage>
</organism>
<protein>
    <submittedName>
        <fullName evidence="1">Uncharacterized protein</fullName>
    </submittedName>
</protein>
<proteinExistence type="predicted"/>
<sequence length="127" mass="14045">MSSHPTTTTHPFTISFTDAVTEPGWNFGHSTFRPELCHVAINDKIAFKFEYMGMLPASTIVSPVLVVAPLPSPFVEGNIICLKEHPTVTIGTKKGEWQFCLVFGVRSPEGNIRFHYLPDPELQVGST</sequence>